<dbReference type="AlphaFoldDB" id="A0AAV1T8A3"/>
<evidence type="ECO:0000313" key="3">
    <source>
        <dbReference type="Proteomes" id="UP001162060"/>
    </source>
</evidence>
<proteinExistence type="predicted"/>
<sequence length="145" mass="15634">MRVQLASEGEYKLDQEEAIGDLVRDKGLVDANPTKTPIGDDCYEIEADDTALLGTTGAKTGATVRDFQSLVGSLLWIARYTRPDIAFAVHKATRTAALKIAMKPEYDGDGTMRLEAFSDAVYAADKSDRKSMNGGVVRLNGMAVS</sequence>
<dbReference type="Proteomes" id="UP001162060">
    <property type="component" value="Unassembled WGS sequence"/>
</dbReference>
<evidence type="ECO:0000313" key="1">
    <source>
        <dbReference type="EMBL" id="CAK7902792.1"/>
    </source>
</evidence>
<dbReference type="EMBL" id="CAKLBY020000283">
    <property type="protein sequence ID" value="CAK7942853.1"/>
    <property type="molecule type" value="Genomic_DNA"/>
</dbReference>
<organism evidence="1 3">
    <name type="scientific">Peronospora matthiolae</name>
    <dbReference type="NCBI Taxonomy" id="2874970"/>
    <lineage>
        <taxon>Eukaryota</taxon>
        <taxon>Sar</taxon>
        <taxon>Stramenopiles</taxon>
        <taxon>Oomycota</taxon>
        <taxon>Peronosporomycetes</taxon>
        <taxon>Peronosporales</taxon>
        <taxon>Peronosporaceae</taxon>
        <taxon>Peronospora</taxon>
    </lineage>
</organism>
<protein>
    <submittedName>
        <fullName evidence="1">Uncharacterized protein</fullName>
    </submittedName>
</protein>
<dbReference type="EMBL" id="CAKLBY020000025">
    <property type="protein sequence ID" value="CAK7902792.1"/>
    <property type="molecule type" value="Genomic_DNA"/>
</dbReference>
<comment type="caution">
    <text evidence="1">The sequence shown here is derived from an EMBL/GenBank/DDBJ whole genome shotgun (WGS) entry which is preliminary data.</text>
</comment>
<accession>A0AAV1T8A3</accession>
<evidence type="ECO:0000313" key="2">
    <source>
        <dbReference type="EMBL" id="CAK7942853.1"/>
    </source>
</evidence>
<gene>
    <name evidence="1" type="ORF">PM001_LOCUS2580</name>
    <name evidence="2" type="ORF">PM001_LOCUS28003</name>
</gene>
<reference evidence="1" key="1">
    <citation type="submission" date="2024-01" db="EMBL/GenBank/DDBJ databases">
        <authorList>
            <person name="Webb A."/>
        </authorList>
    </citation>
    <scope>NUCLEOTIDE SEQUENCE</scope>
    <source>
        <strain evidence="1">Pm1</strain>
    </source>
</reference>
<name>A0AAV1T8A3_9STRA</name>